<protein>
    <submittedName>
        <fullName evidence="3">Class I alpha-mannosidase</fullName>
        <ecNumber evidence="3">3.2.1.113</ecNumber>
    </submittedName>
</protein>
<dbReference type="HOGENOM" id="CLU_436931_0_0_1"/>
<keyword evidence="2" id="KW-0812">Transmembrane</keyword>
<feature type="compositionally biased region" description="Polar residues" evidence="1">
    <location>
        <begin position="501"/>
        <end position="512"/>
    </location>
</feature>
<dbReference type="eggNOG" id="ENOG502RDNX">
    <property type="taxonomic scope" value="Eukaryota"/>
</dbReference>
<dbReference type="GeneID" id="24106283"/>
<reference evidence="4" key="1">
    <citation type="journal article" date="2013" name="Genome Announc.">
        <title>Draft genome sequence of the basidiomycetous yeast-like fungus Pseudozyma hubeiensis SY62, which produces an abundant amount of the biosurfactant mannosylerythritol lipids.</title>
        <authorList>
            <person name="Konishi M."/>
            <person name="Hatada Y."/>
            <person name="Horiuchi J."/>
        </authorList>
    </citation>
    <scope>NUCLEOTIDE SEQUENCE [LARGE SCALE GENOMIC DNA]</scope>
    <source>
        <strain evidence="4">SY62</strain>
    </source>
</reference>
<keyword evidence="2" id="KW-0472">Membrane</keyword>
<evidence type="ECO:0000313" key="4">
    <source>
        <dbReference type="Proteomes" id="UP000014071"/>
    </source>
</evidence>
<feature type="transmembrane region" description="Helical" evidence="2">
    <location>
        <begin position="186"/>
        <end position="209"/>
    </location>
</feature>
<dbReference type="OrthoDB" id="2552211at2759"/>
<sequence>MGAKVISTLHVLAAIVSWIAAVVHCLVHPLSVPSITICVVLASIGGVIIAQEFASVLSIWSRCKPRLLSSYHGRALCFFLAAAILFDRLADLPCDLSTTASSLPTSPAKFSISAGDAAHNVPAVPPSQPSKEGSSKIKQKGPPVFGTAFYLCRPLAPKCTRIDTVPGQAAGSVAWVNIQVNKISRLLMFATCASTLAVCLVYIVLALMYRSGKVDLSPGMACAGGRGRDGPYSLEFHPMKPPGLNHDQVDKGAGSPSSAYRINMHGNDPSCCRCMPPDLYQEQRLSDAVGTPVDNHRASDDTSLAPPRSLRRIESTGTARPVESALDPAQGAASTPDQIFRNERLDPSSVSTRAASDTLPLGKTKKLERGGEVSPHSVEVQRLDKYGYENGYSRNVDYASGCIVHYPIFSNKKKPKATQVVAATQTFPTLSPPDFSRKSFGSYSGLTPRQSGKRGASDASKSNETRRVAVQQRQKSEEAGDEGAVDAKLHDAKTEAGVASSVEQTTHPSKGNGNIVVAPHLAGQSAPALLSPSGIDQPSPFLTSKYPAKPAQAHSNPTPDTHDDRRLGTADSSRSFVSTYSTAQPHTFTSRPGTATSTKSHTSLRLMQRRRRGLLATLDLHLGTRLSGISQDARAGKGGAGERRSTDSGRSCSAGTFGGGEGGSPVSTPKCA</sequence>
<keyword evidence="3" id="KW-0326">Glycosidase</keyword>
<dbReference type="GO" id="GO:0004571">
    <property type="term" value="F:mannosyl-oligosaccharide 1,2-alpha-mannosidase activity"/>
    <property type="evidence" value="ECO:0007669"/>
    <property type="project" value="UniProtKB-EC"/>
</dbReference>
<keyword evidence="2" id="KW-1133">Transmembrane helix</keyword>
<keyword evidence="4" id="KW-1185">Reference proteome</keyword>
<gene>
    <name evidence="3" type="ORF">PHSY_000982</name>
</gene>
<feature type="region of interest" description="Disordered" evidence="1">
    <location>
        <begin position="290"/>
        <end position="376"/>
    </location>
</feature>
<feature type="region of interest" description="Disordered" evidence="1">
    <location>
        <begin position="428"/>
        <end position="603"/>
    </location>
</feature>
<dbReference type="EMBL" id="DF238776">
    <property type="protein sequence ID" value="GAC93417.1"/>
    <property type="molecule type" value="Genomic_DNA"/>
</dbReference>
<evidence type="ECO:0000256" key="1">
    <source>
        <dbReference type="SAM" id="MobiDB-lite"/>
    </source>
</evidence>
<feature type="compositionally biased region" description="Polar residues" evidence="1">
    <location>
        <begin position="570"/>
        <end position="603"/>
    </location>
</feature>
<dbReference type="RefSeq" id="XP_012187004.1">
    <property type="nucleotide sequence ID" value="XM_012331614.1"/>
</dbReference>
<feature type="region of interest" description="Disordered" evidence="1">
    <location>
        <begin position="119"/>
        <end position="139"/>
    </location>
</feature>
<name>R9NXX7_PSEHS</name>
<proteinExistence type="predicted"/>
<feature type="region of interest" description="Disordered" evidence="1">
    <location>
        <begin position="627"/>
        <end position="672"/>
    </location>
</feature>
<keyword evidence="3" id="KW-0378">Hydrolase</keyword>
<feature type="compositionally biased region" description="Basic and acidic residues" evidence="1">
    <location>
        <begin position="485"/>
        <end position="494"/>
    </location>
</feature>
<dbReference type="EC" id="3.2.1.113" evidence="3"/>
<dbReference type="Proteomes" id="UP000014071">
    <property type="component" value="Unassembled WGS sequence"/>
</dbReference>
<dbReference type="AlphaFoldDB" id="R9NXX7"/>
<organism evidence="3 4">
    <name type="scientific">Pseudozyma hubeiensis (strain SY62)</name>
    <name type="common">Yeast</name>
    <dbReference type="NCBI Taxonomy" id="1305764"/>
    <lineage>
        <taxon>Eukaryota</taxon>
        <taxon>Fungi</taxon>
        <taxon>Dikarya</taxon>
        <taxon>Basidiomycota</taxon>
        <taxon>Ustilaginomycotina</taxon>
        <taxon>Ustilaginomycetes</taxon>
        <taxon>Ustilaginales</taxon>
        <taxon>Ustilaginaceae</taxon>
        <taxon>Pseudozyma</taxon>
    </lineage>
</organism>
<feature type="compositionally biased region" description="Polar residues" evidence="1">
    <location>
        <begin position="439"/>
        <end position="450"/>
    </location>
</feature>
<evidence type="ECO:0000256" key="2">
    <source>
        <dbReference type="SAM" id="Phobius"/>
    </source>
</evidence>
<feature type="transmembrane region" description="Helical" evidence="2">
    <location>
        <begin position="35"/>
        <end position="60"/>
    </location>
</feature>
<accession>R9NXX7</accession>
<evidence type="ECO:0000313" key="3">
    <source>
        <dbReference type="EMBL" id="GAC93417.1"/>
    </source>
</evidence>